<evidence type="ECO:0000256" key="3">
    <source>
        <dbReference type="ARBA" id="ARBA00023242"/>
    </source>
</evidence>
<reference evidence="5" key="1">
    <citation type="journal article" date="2023" name="DNA Res.">
        <title>Chromosome-level genome assembly of Phrynocephalus forsythii using third-generation DNA sequencing and Hi-C analysis.</title>
        <authorList>
            <person name="Qi Y."/>
            <person name="Zhao W."/>
            <person name="Zhao Y."/>
            <person name="Niu C."/>
            <person name="Cao S."/>
            <person name="Zhang Y."/>
        </authorList>
    </citation>
    <scope>NUCLEOTIDE SEQUENCE</scope>
    <source>
        <tissue evidence="5">Muscle</tissue>
    </source>
</reference>
<dbReference type="Gene3D" id="3.60.20.10">
    <property type="entry name" value="Glutamine Phosphoribosylpyrophosphate, subunit 1, domain 1"/>
    <property type="match status" value="1"/>
</dbReference>
<sequence length="311" mass="33727">MAPFYGPPRGPKCATRMRRRGAAAAAAAAASSCSVTKRRARGEGGRMEAPAPVMMKMMPPPFWAGGPAPGEFYSPPCPGNGYGTQDGGGITRTLSPMVTGTSVLGVKFDGGVIIAADLLGSYGSLARFRNISRMMKVNDSTVLGASGDYADFQYLQQVVEQMVIDEELLGDGHSYSPKAIHSWLTRAMYNRRCKMNPLWNTVVIGGYANGESFLGYVDMLGVAYEAPSLATGYGSYVAQPLMRNALEKQPVLSQQEARALVERCMKILYYRDARSFNRYEITTVTEKGVEVEGPLSLETNWDIAHLVSGFE</sequence>
<dbReference type="InterPro" id="IPR016050">
    <property type="entry name" value="Proteasome_bsu_CS"/>
</dbReference>
<evidence type="ECO:0000313" key="6">
    <source>
        <dbReference type="Proteomes" id="UP001142489"/>
    </source>
</evidence>
<dbReference type="SUPFAM" id="SSF56235">
    <property type="entry name" value="N-terminal nucleophile aminohydrolases (Ntn hydrolases)"/>
    <property type="match status" value="1"/>
</dbReference>
<accession>A0A9Q0XBD3</accession>
<dbReference type="GO" id="GO:0051603">
    <property type="term" value="P:proteolysis involved in protein catabolic process"/>
    <property type="evidence" value="ECO:0007669"/>
    <property type="project" value="InterPro"/>
</dbReference>
<evidence type="ECO:0000256" key="4">
    <source>
        <dbReference type="RuleBase" id="RU004203"/>
    </source>
</evidence>
<evidence type="ECO:0000256" key="1">
    <source>
        <dbReference type="ARBA" id="ARBA00022490"/>
    </source>
</evidence>
<dbReference type="GO" id="GO:0005737">
    <property type="term" value="C:cytoplasm"/>
    <property type="evidence" value="ECO:0007669"/>
    <property type="project" value="UniProtKB-SubCell"/>
</dbReference>
<gene>
    <name evidence="5" type="ORF">JRQ81_009239</name>
</gene>
<dbReference type="Proteomes" id="UP001142489">
    <property type="component" value="Unassembled WGS sequence"/>
</dbReference>
<dbReference type="GO" id="GO:0005839">
    <property type="term" value="C:proteasome core complex"/>
    <property type="evidence" value="ECO:0007669"/>
    <property type="project" value="InterPro"/>
</dbReference>
<evidence type="ECO:0000313" key="5">
    <source>
        <dbReference type="EMBL" id="KAJ7307243.1"/>
    </source>
</evidence>
<comment type="function">
    <text evidence="4">Component of the proteasome, a multicatalytic proteinase complex which is characterized by its ability to cleave peptides with Arg, Phe, Tyr, Leu, and Glu adjacent to the leaving group at neutral or slightly basic pH. The proteasome has an ATP-dependent proteolytic activity.</text>
</comment>
<comment type="subunit">
    <text evidence="4">Component of the proteasome complex.</text>
</comment>
<comment type="subcellular location">
    <subcellularLocation>
        <location evidence="4">Cytoplasm</location>
    </subcellularLocation>
    <subcellularLocation>
        <location evidence="4">Nucleus</location>
    </subcellularLocation>
</comment>
<dbReference type="InterPro" id="IPR001353">
    <property type="entry name" value="Proteasome_sua/b"/>
</dbReference>
<dbReference type="InterPro" id="IPR023333">
    <property type="entry name" value="Proteasome_suB-type"/>
</dbReference>
<dbReference type="CDD" id="cd03760">
    <property type="entry name" value="proteasome_beta_type_4"/>
    <property type="match status" value="1"/>
</dbReference>
<dbReference type="PROSITE" id="PS51476">
    <property type="entry name" value="PROTEASOME_BETA_2"/>
    <property type="match status" value="1"/>
</dbReference>
<dbReference type="InterPro" id="IPR016295">
    <property type="entry name" value="Proteasome_beta4"/>
</dbReference>
<keyword evidence="1 4" id="KW-0963">Cytoplasm</keyword>
<dbReference type="FunFam" id="3.60.20.10:FF:000014">
    <property type="entry name" value="Proteasome subunit beta type-7"/>
    <property type="match status" value="1"/>
</dbReference>
<dbReference type="InterPro" id="IPR029055">
    <property type="entry name" value="Ntn_hydrolases_N"/>
</dbReference>
<evidence type="ECO:0000256" key="2">
    <source>
        <dbReference type="ARBA" id="ARBA00022942"/>
    </source>
</evidence>
<dbReference type="Pfam" id="PF00227">
    <property type="entry name" value="Proteasome"/>
    <property type="match status" value="1"/>
</dbReference>
<comment type="caution">
    <text evidence="5">The sequence shown here is derived from an EMBL/GenBank/DDBJ whole genome shotgun (WGS) entry which is preliminary data.</text>
</comment>
<comment type="similarity">
    <text evidence="4">Belongs to the peptidase T1B family.</text>
</comment>
<organism evidence="5 6">
    <name type="scientific">Phrynocephalus forsythii</name>
    <dbReference type="NCBI Taxonomy" id="171643"/>
    <lineage>
        <taxon>Eukaryota</taxon>
        <taxon>Metazoa</taxon>
        <taxon>Chordata</taxon>
        <taxon>Craniata</taxon>
        <taxon>Vertebrata</taxon>
        <taxon>Euteleostomi</taxon>
        <taxon>Lepidosauria</taxon>
        <taxon>Squamata</taxon>
        <taxon>Bifurcata</taxon>
        <taxon>Unidentata</taxon>
        <taxon>Episquamata</taxon>
        <taxon>Toxicofera</taxon>
        <taxon>Iguania</taxon>
        <taxon>Acrodonta</taxon>
        <taxon>Agamidae</taxon>
        <taxon>Agaminae</taxon>
        <taxon>Phrynocephalus</taxon>
    </lineage>
</organism>
<dbReference type="EMBL" id="JAPFRF010000019">
    <property type="protein sequence ID" value="KAJ7307243.1"/>
    <property type="molecule type" value="Genomic_DNA"/>
</dbReference>
<protein>
    <recommendedName>
        <fullName evidence="4">Proteasome subunit beta</fullName>
    </recommendedName>
</protein>
<keyword evidence="3 4" id="KW-0539">Nucleus</keyword>
<dbReference type="GO" id="GO:0005634">
    <property type="term" value="C:nucleus"/>
    <property type="evidence" value="ECO:0007669"/>
    <property type="project" value="UniProtKB-SubCell"/>
</dbReference>
<keyword evidence="6" id="KW-1185">Reference proteome</keyword>
<name>A0A9Q0XBD3_9SAUR</name>
<dbReference type="AlphaFoldDB" id="A0A9Q0XBD3"/>
<dbReference type="PROSITE" id="PS00854">
    <property type="entry name" value="PROTEASOME_BETA_1"/>
    <property type="match status" value="1"/>
</dbReference>
<dbReference type="OrthoDB" id="7854943at2759"/>
<keyword evidence="2 4" id="KW-0647">Proteasome</keyword>
<dbReference type="PANTHER" id="PTHR32194:SF6">
    <property type="entry name" value="PROTEASOME SUBUNIT BETA"/>
    <property type="match status" value="1"/>
</dbReference>
<dbReference type="PANTHER" id="PTHR32194">
    <property type="entry name" value="METALLOPROTEASE TLDD"/>
    <property type="match status" value="1"/>
</dbReference>
<proteinExistence type="inferred from homology"/>